<evidence type="ECO:0000313" key="2">
    <source>
        <dbReference type="Proteomes" id="UP000294911"/>
    </source>
</evidence>
<name>A0A4R2QFA8_9PSEU</name>
<keyword evidence="2" id="KW-1185">Reference proteome</keyword>
<evidence type="ECO:0000313" key="1">
    <source>
        <dbReference type="EMBL" id="TCP47813.1"/>
    </source>
</evidence>
<proteinExistence type="predicted"/>
<accession>A0A4R2QFA8</accession>
<sequence length="114" mass="12382">MCRRHSTYASSCSLFIPTAWLRVERLLDAVTGAVLLPSKNLGVYLVLRGNRVPCPFPHRVAPQPCRHADMPNGYGRISLHYQHDSVLLHEYAQLVIGNDGSGDSLGEGGGVTAV</sequence>
<gene>
    <name evidence="1" type="ORF">EV191_11118</name>
</gene>
<reference evidence="1 2" key="1">
    <citation type="submission" date="2019-03" db="EMBL/GenBank/DDBJ databases">
        <title>Genomic Encyclopedia of Type Strains, Phase IV (KMG-IV): sequencing the most valuable type-strain genomes for metagenomic binning, comparative biology and taxonomic classification.</title>
        <authorList>
            <person name="Goeker M."/>
        </authorList>
    </citation>
    <scope>NUCLEOTIDE SEQUENCE [LARGE SCALE GENOMIC DNA]</scope>
    <source>
        <strain evidence="1 2">DSM 45765</strain>
    </source>
</reference>
<dbReference type="Proteomes" id="UP000294911">
    <property type="component" value="Unassembled WGS sequence"/>
</dbReference>
<organism evidence="1 2">
    <name type="scientific">Tamaricihabitans halophyticus</name>
    <dbReference type="NCBI Taxonomy" id="1262583"/>
    <lineage>
        <taxon>Bacteria</taxon>
        <taxon>Bacillati</taxon>
        <taxon>Actinomycetota</taxon>
        <taxon>Actinomycetes</taxon>
        <taxon>Pseudonocardiales</taxon>
        <taxon>Pseudonocardiaceae</taxon>
        <taxon>Tamaricihabitans</taxon>
    </lineage>
</organism>
<dbReference type="EMBL" id="SLXQ01000011">
    <property type="protein sequence ID" value="TCP47813.1"/>
    <property type="molecule type" value="Genomic_DNA"/>
</dbReference>
<comment type="caution">
    <text evidence="1">The sequence shown here is derived from an EMBL/GenBank/DDBJ whole genome shotgun (WGS) entry which is preliminary data.</text>
</comment>
<protein>
    <submittedName>
        <fullName evidence="1">Uncharacterized protein</fullName>
    </submittedName>
</protein>
<dbReference type="AlphaFoldDB" id="A0A4R2QFA8"/>